<feature type="transmembrane region" description="Helical" evidence="1">
    <location>
        <begin position="41"/>
        <end position="59"/>
    </location>
</feature>
<dbReference type="EMBL" id="SMBY01000004">
    <property type="protein sequence ID" value="TCV06331.1"/>
    <property type="molecule type" value="Genomic_DNA"/>
</dbReference>
<dbReference type="NCBIfam" id="NF007968">
    <property type="entry name" value="PRK10692.1"/>
    <property type="match status" value="1"/>
</dbReference>
<protein>
    <submittedName>
        <fullName evidence="2">Uncharacterized protein DUF2583</fullName>
    </submittedName>
</protein>
<dbReference type="Pfam" id="PF10762">
    <property type="entry name" value="DUF2583"/>
    <property type="match status" value="1"/>
</dbReference>
<dbReference type="RefSeq" id="WP_132455582.1">
    <property type="nucleotide sequence ID" value="NZ_JAWIZJ010000004.1"/>
</dbReference>
<evidence type="ECO:0000256" key="1">
    <source>
        <dbReference type="SAM" id="Phobius"/>
    </source>
</evidence>
<keyword evidence="3" id="KW-1185">Reference proteome</keyword>
<keyword evidence="1" id="KW-1133">Transmembrane helix</keyword>
<sequence>MKRKSAATLGNVLMGIGMVLMIGGIAYSIASQFPKLNIPEYMTYIDLVSIFSGAILWLVGARVSGREAVTDRYWWVKNFDKRCRRHRPS</sequence>
<dbReference type="OrthoDB" id="6494670at2"/>
<dbReference type="InterPro" id="IPR019698">
    <property type="entry name" value="DUF2583"/>
</dbReference>
<name>A0A4R3VRT9_9GAMM</name>
<keyword evidence="1" id="KW-0812">Transmembrane</keyword>
<organism evidence="2 3">
    <name type="scientific">Samsonia erythrinae</name>
    <dbReference type="NCBI Taxonomy" id="160434"/>
    <lineage>
        <taxon>Bacteria</taxon>
        <taxon>Pseudomonadati</taxon>
        <taxon>Pseudomonadota</taxon>
        <taxon>Gammaproteobacteria</taxon>
        <taxon>Enterobacterales</taxon>
        <taxon>Pectobacteriaceae</taxon>
        <taxon>Samsonia</taxon>
    </lineage>
</organism>
<gene>
    <name evidence="2" type="ORF">EDC54_104240</name>
</gene>
<accession>A0A4R3VRT9</accession>
<comment type="caution">
    <text evidence="2">The sequence shown here is derived from an EMBL/GenBank/DDBJ whole genome shotgun (WGS) entry which is preliminary data.</text>
</comment>
<feature type="transmembrane region" description="Helical" evidence="1">
    <location>
        <begin position="12"/>
        <end position="29"/>
    </location>
</feature>
<proteinExistence type="predicted"/>
<reference evidence="2 3" key="1">
    <citation type="submission" date="2019-03" db="EMBL/GenBank/DDBJ databases">
        <title>Genomic Encyclopedia of Type Strains, Phase IV (KMG-IV): sequencing the most valuable type-strain genomes for metagenomic binning, comparative biology and taxonomic classification.</title>
        <authorList>
            <person name="Goeker M."/>
        </authorList>
    </citation>
    <scope>NUCLEOTIDE SEQUENCE [LARGE SCALE GENOMIC DNA]</scope>
    <source>
        <strain evidence="2 3">DSM 16730</strain>
    </source>
</reference>
<dbReference type="Proteomes" id="UP000295433">
    <property type="component" value="Unassembled WGS sequence"/>
</dbReference>
<evidence type="ECO:0000313" key="3">
    <source>
        <dbReference type="Proteomes" id="UP000295433"/>
    </source>
</evidence>
<keyword evidence="1" id="KW-0472">Membrane</keyword>
<dbReference type="AlphaFoldDB" id="A0A4R3VRT9"/>
<evidence type="ECO:0000313" key="2">
    <source>
        <dbReference type="EMBL" id="TCV06331.1"/>
    </source>
</evidence>